<dbReference type="Gene3D" id="3.30.450.20">
    <property type="entry name" value="PAS domain"/>
    <property type="match status" value="2"/>
</dbReference>
<dbReference type="EMBL" id="ML996084">
    <property type="protein sequence ID" value="KAF2154440.1"/>
    <property type="molecule type" value="Genomic_DNA"/>
</dbReference>
<dbReference type="PANTHER" id="PTHR43047:SF72">
    <property type="entry name" value="OSMOSENSING HISTIDINE PROTEIN KINASE SLN1"/>
    <property type="match status" value="1"/>
</dbReference>
<dbReference type="InterPro" id="IPR036097">
    <property type="entry name" value="HisK_dim/P_sf"/>
</dbReference>
<feature type="domain" description="Response regulatory" evidence="9">
    <location>
        <begin position="1235"/>
        <end position="1374"/>
    </location>
</feature>
<dbReference type="Proteomes" id="UP000799439">
    <property type="component" value="Unassembled WGS sequence"/>
</dbReference>
<evidence type="ECO:0000256" key="4">
    <source>
        <dbReference type="ARBA" id="ARBA00022679"/>
    </source>
</evidence>
<dbReference type="Pfam" id="PF02518">
    <property type="entry name" value="HATPase_c"/>
    <property type="match status" value="1"/>
</dbReference>
<dbReference type="SMART" id="SM00388">
    <property type="entry name" value="HisKA"/>
    <property type="match status" value="1"/>
</dbReference>
<keyword evidence="4" id="KW-0808">Transferase</keyword>
<evidence type="ECO:0000259" key="11">
    <source>
        <dbReference type="PROSITE" id="PS50113"/>
    </source>
</evidence>
<evidence type="ECO:0000259" key="8">
    <source>
        <dbReference type="PROSITE" id="PS50109"/>
    </source>
</evidence>
<dbReference type="GO" id="GO:0005886">
    <property type="term" value="C:plasma membrane"/>
    <property type="evidence" value="ECO:0007669"/>
    <property type="project" value="TreeGrafter"/>
</dbReference>
<dbReference type="SMART" id="SM00387">
    <property type="entry name" value="HATPase_c"/>
    <property type="match status" value="1"/>
</dbReference>
<dbReference type="CDD" id="cd17546">
    <property type="entry name" value="REC_hyHK_CKI1_RcsC-like"/>
    <property type="match status" value="1"/>
</dbReference>
<evidence type="ECO:0000256" key="7">
    <source>
        <dbReference type="SAM" id="MobiDB-lite"/>
    </source>
</evidence>
<dbReference type="Gene3D" id="3.30.565.10">
    <property type="entry name" value="Histidine kinase-like ATPase, C-terminal domain"/>
    <property type="match status" value="1"/>
</dbReference>
<dbReference type="InterPro" id="IPR003594">
    <property type="entry name" value="HATPase_dom"/>
</dbReference>
<dbReference type="GO" id="GO:0009927">
    <property type="term" value="F:histidine phosphotransfer kinase activity"/>
    <property type="evidence" value="ECO:0007669"/>
    <property type="project" value="TreeGrafter"/>
</dbReference>
<dbReference type="InterPro" id="IPR035965">
    <property type="entry name" value="PAS-like_dom_sf"/>
</dbReference>
<dbReference type="InterPro" id="IPR000700">
    <property type="entry name" value="PAS-assoc_C"/>
</dbReference>
<dbReference type="SMART" id="SM00091">
    <property type="entry name" value="PAS"/>
    <property type="match status" value="2"/>
</dbReference>
<name>A0A9P4MH75_9PEZI</name>
<dbReference type="Gene3D" id="1.10.287.130">
    <property type="match status" value="1"/>
</dbReference>
<dbReference type="PRINTS" id="PR00344">
    <property type="entry name" value="BCTRLSENSOR"/>
</dbReference>
<dbReference type="Pfam" id="PF00072">
    <property type="entry name" value="Response_reg"/>
    <property type="match status" value="1"/>
</dbReference>
<dbReference type="InterPro" id="IPR005467">
    <property type="entry name" value="His_kinase_dom"/>
</dbReference>
<dbReference type="Gene3D" id="3.40.50.2300">
    <property type="match status" value="1"/>
</dbReference>
<organism evidence="12 13">
    <name type="scientific">Myriangium duriaei CBS 260.36</name>
    <dbReference type="NCBI Taxonomy" id="1168546"/>
    <lineage>
        <taxon>Eukaryota</taxon>
        <taxon>Fungi</taxon>
        <taxon>Dikarya</taxon>
        <taxon>Ascomycota</taxon>
        <taxon>Pezizomycotina</taxon>
        <taxon>Dothideomycetes</taxon>
        <taxon>Dothideomycetidae</taxon>
        <taxon>Myriangiales</taxon>
        <taxon>Myriangiaceae</taxon>
        <taxon>Myriangium</taxon>
    </lineage>
</organism>
<evidence type="ECO:0000256" key="5">
    <source>
        <dbReference type="ARBA" id="ARBA00022777"/>
    </source>
</evidence>
<dbReference type="InterPro" id="IPR003661">
    <property type="entry name" value="HisK_dim/P_dom"/>
</dbReference>
<dbReference type="NCBIfam" id="TIGR00229">
    <property type="entry name" value="sensory_box"/>
    <property type="match status" value="1"/>
</dbReference>
<dbReference type="SUPFAM" id="SSF47384">
    <property type="entry name" value="Homodimeric domain of signal transducing histidine kinase"/>
    <property type="match status" value="1"/>
</dbReference>
<dbReference type="OrthoDB" id="60033at2759"/>
<evidence type="ECO:0000256" key="3">
    <source>
        <dbReference type="ARBA" id="ARBA00022553"/>
    </source>
</evidence>
<dbReference type="SMART" id="SM00448">
    <property type="entry name" value="REC"/>
    <property type="match status" value="1"/>
</dbReference>
<accession>A0A9P4MH75</accession>
<sequence length="1383" mass="153852">MLIKPSFEVDTNHSYTAFYTAFSMADPLTPAEPVIVPPDTPIGAPLDSVGILEFLNLDINPVLVFDLQQHCLTFENNAFRDWKQANPREFLAFAQPPFLDSVSDFNISTPNNDFVVANRTWRATSLRKRWIVMTSHNDQSAMSLQAHPVPPTPPANPTVTAFQTDSAPASGRTSRASPALSAASPSVPATWDTFNPAAKPLDWTRYDVSNLSAHVLAVKKFPWETTSIGGIDSWSDTFRATVIAMCANSEARILLWGPEHTMIYNEACAPLFGQKHPLALGGKAEDIWSEAWPALGVFVAKAETDGIATRLPGIPLTMQRHGYDEETFWIANFVPIIGPKGKALGVLDEFTELTLQVVQDRRRDVVMKTSEILSRISRLEELWDGFLQGIQRAHDDVPYAGIYVPTDSNHWNPTGLNTPLAPLHRFTLRGTIGLDQFSSALPDSLDLAERGNGGPGLLQACRAAWKLGDVVSLRDDEGTLPAEMAITVQGRAMGHRVKSVCVFPISDLIGNNQLAFAVLALTPRRPFDANATGFIRSLADVLARSASTIFLPDEQRRARQRFEEIETALSQRLEATSLEAERVEAQYERLVNQVPIGIFVLSPDEELLYHNKAYLSFTSSRIEKAGPSGRQDSLIHEKDQEYVAKMWKACVELKQPYTIEYRVQKEWRSVDVATGKEISGESWVLASAVPELDNNGNVTQIMGWMLDISDRKYHEKINLQRLGEQRAEARFARLAETAPMGMYLLKPNSHPLYMNDAYFDVMGFSRAEYSNALERGVVGWADHIFEEDRALVDEVWRSIIEEGAARTTEFRVKKPWRTYDNATGTYITGLTWVQSTAFAELDDAGNVLAIQGFVTEISMKKFSERLLSERLEEALETKRQADRFIDMTSHEMRNPLSAILQSADGILTAIGSDHASRSLSLGHQLAIDSEEVVETVVDAAQTIVLCAQHQKRIVDDILTLSKLDSNLLVISPDKSHVPTLIQRCFKMYEAELDRVEIEARLEIEEGYREMAINNVMLDSSRVLQVIINLLTNAIKFTQHADTRRITIFLDASSSRPHGKCHNAQFIEQRAQRPDLTLSAEWGKGEELYLQIAVQDSGRGLNEEELKLLFHRFSQASPKTYKQYGGSGLGLFISRELTELQGGQIGVHSQAGAGSTFTFYVKAKRVDGDDGIVVLDEPIGYRTPAALSRAQSRDGPMSDTGFGSLAPAIPQRRPSVLLRKPAPLPKVIHDPQSTLNVLVVEDNEINQRVMANQLRRLGCTVHLASHGLECLDFLERTDVWCPADTTRRLPAGSKPIHVSVVLMDLEMPVLGGLGCVKRIRELQKDGRLVRHLPVIAVTANARSEQIAVALQHGMDQVVTKPFRIPDLVPQMEELVKRVALTTVT</sequence>
<dbReference type="PROSITE" id="PS50112">
    <property type="entry name" value="PAS"/>
    <property type="match status" value="1"/>
</dbReference>
<reference evidence="12" key="1">
    <citation type="journal article" date="2020" name="Stud. Mycol.">
        <title>101 Dothideomycetes genomes: a test case for predicting lifestyles and emergence of pathogens.</title>
        <authorList>
            <person name="Haridas S."/>
            <person name="Albert R."/>
            <person name="Binder M."/>
            <person name="Bloem J."/>
            <person name="Labutti K."/>
            <person name="Salamov A."/>
            <person name="Andreopoulos B."/>
            <person name="Baker S."/>
            <person name="Barry K."/>
            <person name="Bills G."/>
            <person name="Bluhm B."/>
            <person name="Cannon C."/>
            <person name="Castanera R."/>
            <person name="Culley D."/>
            <person name="Daum C."/>
            <person name="Ezra D."/>
            <person name="Gonzalez J."/>
            <person name="Henrissat B."/>
            <person name="Kuo A."/>
            <person name="Liang C."/>
            <person name="Lipzen A."/>
            <person name="Lutzoni F."/>
            <person name="Magnuson J."/>
            <person name="Mondo S."/>
            <person name="Nolan M."/>
            <person name="Ohm R."/>
            <person name="Pangilinan J."/>
            <person name="Park H.-J."/>
            <person name="Ramirez L."/>
            <person name="Alfaro M."/>
            <person name="Sun H."/>
            <person name="Tritt A."/>
            <person name="Yoshinaga Y."/>
            <person name="Zwiers L.-H."/>
            <person name="Turgeon B."/>
            <person name="Goodwin S."/>
            <person name="Spatafora J."/>
            <person name="Crous P."/>
            <person name="Grigoriev I."/>
        </authorList>
    </citation>
    <scope>NUCLEOTIDE SEQUENCE</scope>
    <source>
        <strain evidence="12">CBS 260.36</strain>
    </source>
</reference>
<dbReference type="PANTHER" id="PTHR43047">
    <property type="entry name" value="TWO-COMPONENT HISTIDINE PROTEIN KINASE"/>
    <property type="match status" value="1"/>
</dbReference>
<dbReference type="Pfam" id="PF26131">
    <property type="entry name" value="PAS-like"/>
    <property type="match status" value="1"/>
</dbReference>
<dbReference type="GO" id="GO:0000155">
    <property type="term" value="F:phosphorelay sensor kinase activity"/>
    <property type="evidence" value="ECO:0007669"/>
    <property type="project" value="InterPro"/>
</dbReference>
<evidence type="ECO:0000256" key="1">
    <source>
        <dbReference type="ARBA" id="ARBA00000085"/>
    </source>
</evidence>
<dbReference type="InterPro" id="IPR004358">
    <property type="entry name" value="Sig_transdc_His_kin-like_C"/>
</dbReference>
<dbReference type="SUPFAM" id="SSF52172">
    <property type="entry name" value="CheY-like"/>
    <property type="match status" value="1"/>
</dbReference>
<feature type="domain" description="PAC" evidence="11">
    <location>
        <begin position="668"/>
        <end position="720"/>
    </location>
</feature>
<comment type="caution">
    <text evidence="12">The sequence shown here is derived from an EMBL/GenBank/DDBJ whole genome shotgun (WGS) entry which is preliminary data.</text>
</comment>
<feature type="modified residue" description="4-aspartylphosphate" evidence="6">
    <location>
        <position position="1303"/>
    </location>
</feature>
<proteinExistence type="predicted"/>
<dbReference type="PROSITE" id="PS50109">
    <property type="entry name" value="HIS_KIN"/>
    <property type="match status" value="1"/>
</dbReference>
<dbReference type="InterPro" id="IPR000014">
    <property type="entry name" value="PAS"/>
</dbReference>
<dbReference type="PROSITE" id="PS50110">
    <property type="entry name" value="RESPONSE_REGULATORY"/>
    <property type="match status" value="1"/>
</dbReference>
<protein>
    <recommendedName>
        <fullName evidence="2">histidine kinase</fullName>
        <ecNumber evidence="2">2.7.13.3</ecNumber>
    </recommendedName>
</protein>
<feature type="domain" description="PAS" evidence="10">
    <location>
        <begin position="727"/>
        <end position="803"/>
    </location>
</feature>
<dbReference type="InterPro" id="IPR036890">
    <property type="entry name" value="HATPase_C_sf"/>
</dbReference>
<dbReference type="Pfam" id="PF13188">
    <property type="entry name" value="PAS_8"/>
    <property type="match status" value="2"/>
</dbReference>
<evidence type="ECO:0000256" key="6">
    <source>
        <dbReference type="PROSITE-ProRule" id="PRU00169"/>
    </source>
</evidence>
<dbReference type="InterPro" id="IPR001789">
    <property type="entry name" value="Sig_transdc_resp-reg_receiver"/>
</dbReference>
<feature type="domain" description="Histidine kinase" evidence="8">
    <location>
        <begin position="887"/>
        <end position="1164"/>
    </location>
</feature>
<keyword evidence="13" id="KW-1185">Reference proteome</keyword>
<feature type="compositionally biased region" description="Polar residues" evidence="7">
    <location>
        <begin position="162"/>
        <end position="173"/>
    </location>
</feature>
<feature type="region of interest" description="Disordered" evidence="7">
    <location>
        <begin position="141"/>
        <end position="182"/>
    </location>
</feature>
<dbReference type="SUPFAM" id="SSF55874">
    <property type="entry name" value="ATPase domain of HSP90 chaperone/DNA topoisomerase II/histidine kinase"/>
    <property type="match status" value="1"/>
</dbReference>
<evidence type="ECO:0000259" key="9">
    <source>
        <dbReference type="PROSITE" id="PS50110"/>
    </source>
</evidence>
<keyword evidence="3 6" id="KW-0597">Phosphoprotein</keyword>
<evidence type="ECO:0000256" key="2">
    <source>
        <dbReference type="ARBA" id="ARBA00012438"/>
    </source>
</evidence>
<dbReference type="SUPFAM" id="SSF55785">
    <property type="entry name" value="PYP-like sensor domain (PAS domain)"/>
    <property type="match status" value="2"/>
</dbReference>
<dbReference type="CDD" id="cd00130">
    <property type="entry name" value="PAS"/>
    <property type="match status" value="2"/>
</dbReference>
<evidence type="ECO:0000259" key="10">
    <source>
        <dbReference type="PROSITE" id="PS50112"/>
    </source>
</evidence>
<comment type="catalytic activity">
    <reaction evidence="1">
        <text>ATP + protein L-histidine = ADP + protein N-phospho-L-histidine.</text>
        <dbReference type="EC" id="2.7.13.3"/>
    </reaction>
</comment>
<dbReference type="EC" id="2.7.13.3" evidence="2"/>
<evidence type="ECO:0000313" key="13">
    <source>
        <dbReference type="Proteomes" id="UP000799439"/>
    </source>
</evidence>
<dbReference type="PROSITE" id="PS50113">
    <property type="entry name" value="PAC"/>
    <property type="match status" value="1"/>
</dbReference>
<gene>
    <name evidence="12" type="ORF">K461DRAFT_320558</name>
</gene>
<dbReference type="InterPro" id="IPR058846">
    <property type="entry name" value="PAS-like"/>
</dbReference>
<dbReference type="Pfam" id="PF00512">
    <property type="entry name" value="HisKA"/>
    <property type="match status" value="1"/>
</dbReference>
<keyword evidence="5" id="KW-0418">Kinase</keyword>
<evidence type="ECO:0000313" key="12">
    <source>
        <dbReference type="EMBL" id="KAF2154440.1"/>
    </source>
</evidence>
<dbReference type="CDD" id="cd00082">
    <property type="entry name" value="HisKA"/>
    <property type="match status" value="1"/>
</dbReference>
<dbReference type="InterPro" id="IPR011006">
    <property type="entry name" value="CheY-like_superfamily"/>
</dbReference>